<dbReference type="EMBL" id="CAHP01000060">
    <property type="protein sequence ID" value="CCG43290.1"/>
    <property type="molecule type" value="Genomic_DNA"/>
</dbReference>
<sequence>MFSIRIRRSGYVLYKVSFDFIKPSMADIIEAMTMLPHLDCTIAKRAGNDRHGQPVYGEILPAHVGVVKFDVGADKTSVRSDSSASRGKGDEPQADARLLFPAWGVQPSVGDIVELQGARLRVQTVNPRLAVLGRLDHWQVDCVIAGAG</sequence>
<dbReference type="Proteomes" id="UP000004169">
    <property type="component" value="Unassembled WGS sequence"/>
</dbReference>
<evidence type="ECO:0000313" key="2">
    <source>
        <dbReference type="Proteomes" id="UP000004169"/>
    </source>
</evidence>
<dbReference type="STRING" id="1150626.PHAMO_80081"/>
<organism evidence="1 2">
    <name type="scientific">Magnetospirillum molischianum DSM 120</name>
    <dbReference type="NCBI Taxonomy" id="1150626"/>
    <lineage>
        <taxon>Bacteria</taxon>
        <taxon>Pseudomonadati</taxon>
        <taxon>Pseudomonadota</taxon>
        <taxon>Alphaproteobacteria</taxon>
        <taxon>Rhodospirillales</taxon>
        <taxon>Rhodospirillaceae</taxon>
        <taxon>Magnetospirillum</taxon>
    </lineage>
</organism>
<proteinExistence type="predicted"/>
<gene>
    <name evidence="1" type="ORF">PHAMO_80081</name>
</gene>
<comment type="caution">
    <text evidence="1">The sequence shown here is derived from an EMBL/GenBank/DDBJ whole genome shotgun (WGS) entry which is preliminary data.</text>
</comment>
<protein>
    <submittedName>
        <fullName evidence="1">Uncharacterized protein</fullName>
    </submittedName>
</protein>
<dbReference type="eggNOG" id="ENOG502ZEZ0">
    <property type="taxonomic scope" value="Bacteria"/>
</dbReference>
<evidence type="ECO:0000313" key="1">
    <source>
        <dbReference type="EMBL" id="CCG43290.1"/>
    </source>
</evidence>
<dbReference type="AlphaFoldDB" id="H8FY52"/>
<reference evidence="1 2" key="1">
    <citation type="journal article" date="2012" name="J. Bacteriol.">
        <title>Draft Genome Sequence of the Purple Photosynthetic Bacterium Phaeospirillum molischianum DSM120, a Particularly Versatile Bacterium.</title>
        <authorList>
            <person name="Duquesne K."/>
            <person name="Prima V."/>
            <person name="Ji B."/>
            <person name="Rouy Z."/>
            <person name="Medigue C."/>
            <person name="Talla E."/>
            <person name="Sturgis J.N."/>
        </authorList>
    </citation>
    <scope>NUCLEOTIDE SEQUENCE [LARGE SCALE GENOMIC DNA]</scope>
    <source>
        <strain evidence="2">DSM120</strain>
    </source>
</reference>
<name>H8FY52_MAGML</name>
<accession>H8FY52</accession>
<keyword evidence="2" id="KW-1185">Reference proteome</keyword>